<evidence type="ECO:0000259" key="2">
    <source>
        <dbReference type="Pfam" id="PF24883"/>
    </source>
</evidence>
<proteinExistence type="predicted"/>
<name>A0A0F7VSK2_STRLW</name>
<accession>A0A0F7VSK2</accession>
<dbReference type="InterPro" id="IPR009003">
    <property type="entry name" value="Peptidase_S1_PA"/>
</dbReference>
<evidence type="ECO:0000313" key="3">
    <source>
        <dbReference type="EMBL" id="CQR60462.1"/>
    </source>
</evidence>
<dbReference type="RefSeq" id="WP_047121560.1">
    <property type="nucleotide sequence ID" value="NZ_AZSD01000579.1"/>
</dbReference>
<dbReference type="Gene3D" id="2.40.10.10">
    <property type="entry name" value="Trypsin-like serine proteases"/>
    <property type="match status" value="1"/>
</dbReference>
<dbReference type="EMBL" id="LN831790">
    <property type="protein sequence ID" value="CQR60462.1"/>
    <property type="molecule type" value="Genomic_DNA"/>
</dbReference>
<dbReference type="Proteomes" id="UP000035016">
    <property type="component" value="Chromosome Chromosome"/>
</dbReference>
<dbReference type="Pfam" id="PF24883">
    <property type="entry name" value="NPHP3_N"/>
    <property type="match status" value="1"/>
</dbReference>
<evidence type="ECO:0000256" key="1">
    <source>
        <dbReference type="ARBA" id="ARBA00022737"/>
    </source>
</evidence>
<protein>
    <submittedName>
        <fullName evidence="3">Hypothetical C</fullName>
    </submittedName>
</protein>
<dbReference type="InterPro" id="IPR043504">
    <property type="entry name" value="Peptidase_S1_PA_chymotrypsin"/>
</dbReference>
<organism evidence="3 4">
    <name type="scientific">Streptomyces leeuwenhoekii</name>
    <dbReference type="NCBI Taxonomy" id="1437453"/>
    <lineage>
        <taxon>Bacteria</taxon>
        <taxon>Bacillati</taxon>
        <taxon>Actinomycetota</taxon>
        <taxon>Actinomycetes</taxon>
        <taxon>Kitasatosporales</taxon>
        <taxon>Streptomycetaceae</taxon>
        <taxon>Streptomyces</taxon>
    </lineage>
</organism>
<dbReference type="InterPro" id="IPR056884">
    <property type="entry name" value="NPHP3-like_N"/>
</dbReference>
<feature type="domain" description="Nephrocystin 3-like N-terminal" evidence="2">
    <location>
        <begin position="289"/>
        <end position="426"/>
    </location>
</feature>
<dbReference type="Gene3D" id="1.25.40.10">
    <property type="entry name" value="Tetratricopeptide repeat domain"/>
    <property type="match status" value="5"/>
</dbReference>
<dbReference type="Pfam" id="PF13365">
    <property type="entry name" value="Trypsin_2"/>
    <property type="match status" value="1"/>
</dbReference>
<sequence>MKDTDVDKGPPPHRDRVAELIVTHAGGRRRGSGYRITADLVLTAAHVVEHASAVRVRFEPDLPGEWTAAAVSWRADPASDFAVVSIPPRLDEPAVVPVRFGRVGGRTAVVAAQAVGFPRWKMRRDEPRIGADGGAAESFSYRDAHHAVGTVAVLSNFREGTLEFELSSPPATTSDGRASPWEGMSGAALWIGDRIVGVIARHHPDDGLGRLAVARLDLAVAQQPALRDVLPLPELPGQLPDVLPVPARELSVTAHRAQVADIAPERLYGRERELAELVAFCAGEQPYADQSYLWWQAGPWAGKTALLSWFALHPPAHVDVVSFFVTSRFAGQSDSDAFTDALIEQLAALTSEPPEAPPEPGARQRHLQRLLRAATRQSSAEGRRLLLVVDGLDEDTTRRTAAGRPSIAALLPRRCPPALRVLVAGRPHPPVPDDVPGDHPLRRISPRHLTTSPHAHHLEAAAKHELEQALHGSPVQRDVLGLLTACGGGLTLTDLEQLTGRPRHELEQLLGGRFGRSVSSRLGPDAEADLDRKPAGRQRAYLFAHENLRETAEAEFGAVLADYRDRLHAWAATYRDRGWPPETPPYFLRGYPRLLSAAGDVSRLVGCAADAARHDWMRGRTGGDALALAEIATARDLVARQPVPDLGHLLTLAVARDDLADRGEHVPLILPGLWTRLGRPERAGALAHSITSPMLRSFALQRMIQAGGPHHENPWYIEVVTAAAAAVRAVTFEDSRSEKLAQLATVVATVGDHDRALRLSRAAEATVRAVPKTPGSSGHDAVLEELAKAAAIVGDHARAERLARAIEWPDYRAKALVAIAMSVAEAGDLARAVDLARAAKAAVDDSDPTGYVWDVAQILPPVAAAGEGDWYRELADAAEASAYATERAIDRVDALAAVAAAAAAAGDTDRAIRLARDAVADSHAIPRAEDRADTLGELATAMTAMADHDWYPELVSHVEAAAFAVTDPSQRVGRLAKLATAVAATGDDDWYEEVVDEAERAAQLITAGKDRADRLSDLAAAVLAAGDHGRAVELATGAQTAARGVLGSHLRPGVLGSLAPAVAVAGAHDRAEQLARAIPSAGSRAEVLARVATAVAANGDRERAIALARAAEASADGHLHPWPLCAVVKTVTAMGDGDWCRRLVEKAEQIARARPDPLQRPEALATVAAAAATAGDRDRALALIADAEKADLDAAQNLGYFRARAQARIVAAMAAAGAHDRAERLAQGITTHTYYRGHGLAAVAAAVAAAGDHARAQRIARGIDEAHSHVEALGALAAVVAAYSPEHAMSLVREGETVAGAIASAEQRARTLGEMVAKVADAGGSAAVPVRLLTRLINSEGWPTVLPAVGRIDPSALFQLSDMLLTRIRRFPPKFQ</sequence>
<dbReference type="InterPro" id="IPR011990">
    <property type="entry name" value="TPR-like_helical_dom_sf"/>
</dbReference>
<dbReference type="KEGG" id="sle:sle_09990"/>
<keyword evidence="1" id="KW-0677">Repeat</keyword>
<dbReference type="SUPFAM" id="SSF50494">
    <property type="entry name" value="Trypsin-like serine proteases"/>
    <property type="match status" value="1"/>
</dbReference>
<reference evidence="3 4" key="1">
    <citation type="submission" date="2015-02" db="EMBL/GenBank/DDBJ databases">
        <authorList>
            <person name="Gomez-Escribano P.J."/>
        </authorList>
    </citation>
    <scope>NUCLEOTIDE SEQUENCE [LARGE SCALE GENOMIC DNA]</scope>
    <source>
        <strain evidence="4">C34 (DSM 42122 / NRRL B-24963)</strain>
    </source>
</reference>
<evidence type="ECO:0000313" key="4">
    <source>
        <dbReference type="Proteomes" id="UP000035016"/>
    </source>
</evidence>
<gene>
    <name evidence="3" type="primary">sle_09990</name>
</gene>